<dbReference type="GO" id="GO:0005739">
    <property type="term" value="C:mitochondrion"/>
    <property type="evidence" value="ECO:0007669"/>
    <property type="project" value="UniProtKB-SubCell"/>
</dbReference>
<evidence type="ECO:0000256" key="11">
    <source>
        <dbReference type="ARBA" id="ARBA00023128"/>
    </source>
</evidence>
<dbReference type="AlphaFoldDB" id="A0A2Y9LFC5"/>
<feature type="domain" description="CARD" evidence="16">
    <location>
        <begin position="105"/>
        <end position="193"/>
    </location>
</feature>
<dbReference type="GO" id="GO:0140738">
    <property type="term" value="C:NLRP6 inflammasome complex"/>
    <property type="evidence" value="ECO:0007669"/>
    <property type="project" value="UniProtKB-ARBA"/>
</dbReference>
<dbReference type="PANTHER" id="PTHR46985:SF2">
    <property type="entry name" value="APOPTOSIS-ASSOCIATED SPECK-LIKE PROTEIN CONTAINING A CARD"/>
    <property type="match status" value="1"/>
</dbReference>
<dbReference type="GO" id="GO:0032722">
    <property type="term" value="P:positive regulation of chemokine production"/>
    <property type="evidence" value="ECO:0007669"/>
    <property type="project" value="UniProtKB-ARBA"/>
</dbReference>
<keyword evidence="5" id="KW-1017">Isopeptide bond</keyword>
<keyword evidence="9" id="KW-0256">Endoplasmic reticulum</keyword>
<dbReference type="Pfam" id="PF00619">
    <property type="entry name" value="CARD"/>
    <property type="match status" value="1"/>
</dbReference>
<dbReference type="GO" id="GO:0042742">
    <property type="term" value="P:defense response to bacterium"/>
    <property type="evidence" value="ECO:0007669"/>
    <property type="project" value="UniProtKB-ARBA"/>
</dbReference>
<evidence type="ECO:0000256" key="9">
    <source>
        <dbReference type="ARBA" id="ARBA00022824"/>
    </source>
</evidence>
<dbReference type="PROSITE" id="PS50209">
    <property type="entry name" value="CARD"/>
    <property type="match status" value="1"/>
</dbReference>
<dbReference type="GO" id="GO:0032755">
    <property type="term" value="P:positive regulation of interleukin-6 production"/>
    <property type="evidence" value="ECO:0007669"/>
    <property type="project" value="UniProtKB-ARBA"/>
</dbReference>
<dbReference type="GO" id="GO:0045087">
    <property type="term" value="P:innate immune response"/>
    <property type="evidence" value="ECO:0007669"/>
    <property type="project" value="UniProtKB-KW"/>
</dbReference>
<dbReference type="STRING" id="391180.A0A2Y9LFC5"/>
<dbReference type="InterPro" id="IPR001315">
    <property type="entry name" value="CARD"/>
</dbReference>
<comment type="subcellular location">
    <subcellularLocation>
        <location evidence="3">Endoplasmic reticulum</location>
    </subcellularLocation>
    <subcellularLocation>
        <location evidence="1">Inflammasome</location>
    </subcellularLocation>
    <subcellularLocation>
        <location evidence="2">Mitochondrion</location>
    </subcellularLocation>
</comment>
<keyword evidence="10" id="KW-0391">Immunity</keyword>
<evidence type="ECO:0000256" key="10">
    <source>
        <dbReference type="ARBA" id="ARBA00022859"/>
    </source>
</evidence>
<organism evidence="18 19">
    <name type="scientific">Enhydra lutris kenyoni</name>
    <name type="common">northern sea otter</name>
    <dbReference type="NCBI Taxonomy" id="391180"/>
    <lineage>
        <taxon>Eukaryota</taxon>
        <taxon>Metazoa</taxon>
        <taxon>Chordata</taxon>
        <taxon>Craniata</taxon>
        <taxon>Vertebrata</taxon>
        <taxon>Euteleostomi</taxon>
        <taxon>Mammalia</taxon>
        <taxon>Eutheria</taxon>
        <taxon>Laurasiatheria</taxon>
        <taxon>Carnivora</taxon>
        <taxon>Caniformia</taxon>
        <taxon>Musteloidea</taxon>
        <taxon>Mustelidae</taxon>
        <taxon>Lutrinae</taxon>
        <taxon>Enhydra</taxon>
    </lineage>
</organism>
<dbReference type="Proteomes" id="UP000248482">
    <property type="component" value="Unplaced"/>
</dbReference>
<evidence type="ECO:0000256" key="6">
    <source>
        <dbReference type="ARBA" id="ARBA00022553"/>
    </source>
</evidence>
<keyword evidence="6" id="KW-0597">Phosphoprotein</keyword>
<evidence type="ECO:0000259" key="16">
    <source>
        <dbReference type="PROSITE" id="PS50209"/>
    </source>
</evidence>
<dbReference type="GO" id="GO:0006954">
    <property type="term" value="P:inflammatory response"/>
    <property type="evidence" value="ECO:0007669"/>
    <property type="project" value="UniProtKB-KW"/>
</dbReference>
<dbReference type="InterPro" id="IPR011029">
    <property type="entry name" value="DEATH-like_dom_sf"/>
</dbReference>
<dbReference type="CDD" id="cd08330">
    <property type="entry name" value="CARD_ASC_NALP1"/>
    <property type="match status" value="1"/>
</dbReference>
<evidence type="ECO:0000256" key="2">
    <source>
        <dbReference type="ARBA" id="ARBA00004173"/>
    </source>
</evidence>
<accession>A0A2Y9LFC5</accession>
<dbReference type="InterPro" id="IPR004020">
    <property type="entry name" value="DAPIN"/>
</dbReference>
<dbReference type="GeneID" id="111162289"/>
<dbReference type="GO" id="GO:0046983">
    <property type="term" value="F:protein dimerization activity"/>
    <property type="evidence" value="ECO:0007669"/>
    <property type="project" value="UniProtKB-ARBA"/>
</dbReference>
<dbReference type="FunFam" id="1.10.533.10:FF:000013">
    <property type="entry name" value="Apoptosis-associated speck-like protein containing a CARD"/>
    <property type="match status" value="1"/>
</dbReference>
<protein>
    <recommendedName>
        <fullName evidence="14">Apoptosis-associated speck-like protein containing a CARD</fullName>
    </recommendedName>
    <alternativeName>
        <fullName evidence="15">PYD and CARD domain-containing protein</fullName>
    </alternativeName>
</protein>
<sequence>MGCTRDAILDALENLTADEFKKFKLKLLSVPLREGYGRIPRGTLMSMDAMDLTDKLVSSYLEEYSAELTMIVLREIGMQEIAEHLQIKCKGPAPGPAGIQDYQTGTKPAPHFVDQHRAALITRVTDVEAVLDALYGKVLSDGQYEAVRAESTNTMKMRKLLSFAPAWDKTCKDQLLQALRNTHPYLVADLEKS</sequence>
<dbReference type="GO" id="GO:0042981">
    <property type="term" value="P:regulation of apoptotic process"/>
    <property type="evidence" value="ECO:0007669"/>
    <property type="project" value="InterPro"/>
</dbReference>
<evidence type="ECO:0000313" key="19">
    <source>
        <dbReference type="RefSeq" id="XP_022382299.1"/>
    </source>
</evidence>
<evidence type="ECO:0000256" key="8">
    <source>
        <dbReference type="ARBA" id="ARBA00022703"/>
    </source>
</evidence>
<dbReference type="OrthoDB" id="10058437at2759"/>
<keyword evidence="11" id="KW-0496">Mitochondrion</keyword>
<evidence type="ECO:0000256" key="13">
    <source>
        <dbReference type="ARBA" id="ARBA00023233"/>
    </source>
</evidence>
<reference evidence="19" key="1">
    <citation type="submission" date="2025-08" db="UniProtKB">
        <authorList>
            <consortium name="RefSeq"/>
        </authorList>
    </citation>
    <scope>IDENTIFICATION</scope>
    <source>
        <tissue evidence="19">Blood</tissue>
    </source>
</reference>
<dbReference type="GO" id="GO:0002218">
    <property type="term" value="P:activation of innate immune response"/>
    <property type="evidence" value="ECO:0007669"/>
    <property type="project" value="UniProtKB-ARBA"/>
</dbReference>
<dbReference type="Gene3D" id="1.10.533.10">
    <property type="entry name" value="Death Domain, Fas"/>
    <property type="match status" value="2"/>
</dbReference>
<evidence type="ECO:0000256" key="14">
    <source>
        <dbReference type="ARBA" id="ARBA00071453"/>
    </source>
</evidence>
<dbReference type="FunFam" id="1.10.533.10:FF:000053">
    <property type="entry name" value="Apoptosis-associated speck-like protein containing a CARD"/>
    <property type="match status" value="1"/>
</dbReference>
<dbReference type="Pfam" id="PF02758">
    <property type="entry name" value="PYRIN"/>
    <property type="match status" value="1"/>
</dbReference>
<evidence type="ECO:0000259" key="17">
    <source>
        <dbReference type="PROSITE" id="PS50824"/>
    </source>
</evidence>
<dbReference type="PROSITE" id="PS50824">
    <property type="entry name" value="DAPIN"/>
    <property type="match status" value="1"/>
</dbReference>
<dbReference type="GO" id="GO:0005634">
    <property type="term" value="C:nucleus"/>
    <property type="evidence" value="ECO:0007669"/>
    <property type="project" value="UniProtKB-ARBA"/>
</dbReference>
<dbReference type="PANTHER" id="PTHR46985">
    <property type="entry name" value="NACHT, LRR AND PYD DOMAINS-CONTAINING PROTEIN 1"/>
    <property type="match status" value="1"/>
</dbReference>
<dbReference type="GO" id="GO:0005783">
    <property type="term" value="C:endoplasmic reticulum"/>
    <property type="evidence" value="ECO:0007669"/>
    <property type="project" value="UniProtKB-SubCell"/>
</dbReference>
<dbReference type="GO" id="GO:0070374">
    <property type="term" value="P:positive regulation of ERK1 and ERK2 cascade"/>
    <property type="evidence" value="ECO:0007669"/>
    <property type="project" value="UniProtKB-ARBA"/>
</dbReference>
<dbReference type="InterPro" id="IPR051249">
    <property type="entry name" value="NLRP_Inflammasome"/>
</dbReference>
<evidence type="ECO:0000256" key="12">
    <source>
        <dbReference type="ARBA" id="ARBA00023198"/>
    </source>
</evidence>
<evidence type="ECO:0000256" key="3">
    <source>
        <dbReference type="ARBA" id="ARBA00004240"/>
    </source>
</evidence>
<gene>
    <name evidence="19" type="primary">LOC111162289</name>
</gene>
<keyword evidence="18" id="KW-1185">Reference proteome</keyword>
<keyword evidence="13" id="KW-1271">Inflammasome</keyword>
<dbReference type="InterPro" id="IPR033516">
    <property type="entry name" value="CARD8/ASC/NALP1_CARD"/>
</dbReference>
<dbReference type="RefSeq" id="XP_022382299.1">
    <property type="nucleotide sequence ID" value="XM_022526591.1"/>
</dbReference>
<evidence type="ECO:0000256" key="15">
    <source>
        <dbReference type="ARBA" id="ARBA00077095"/>
    </source>
</evidence>
<dbReference type="GO" id="GO:0042802">
    <property type="term" value="F:identical protein binding"/>
    <property type="evidence" value="ECO:0007669"/>
    <property type="project" value="UniProtKB-ARBA"/>
</dbReference>
<dbReference type="KEGG" id="elk:111162289"/>
<dbReference type="GO" id="GO:0006915">
    <property type="term" value="P:apoptotic process"/>
    <property type="evidence" value="ECO:0007669"/>
    <property type="project" value="UniProtKB-KW"/>
</dbReference>
<evidence type="ECO:0000256" key="1">
    <source>
        <dbReference type="ARBA" id="ARBA00004110"/>
    </source>
</evidence>
<evidence type="ECO:0000256" key="4">
    <source>
        <dbReference type="ARBA" id="ARBA00022490"/>
    </source>
</evidence>
<keyword evidence="12" id="KW-0395">Inflammatory response</keyword>
<dbReference type="GO" id="GO:0005576">
    <property type="term" value="C:extracellular region"/>
    <property type="evidence" value="ECO:0007669"/>
    <property type="project" value="UniProtKB-ARBA"/>
</dbReference>
<dbReference type="CDD" id="cd08321">
    <property type="entry name" value="Pyrin_ASC-like"/>
    <property type="match status" value="1"/>
</dbReference>
<evidence type="ECO:0000313" key="18">
    <source>
        <dbReference type="Proteomes" id="UP000248482"/>
    </source>
</evidence>
<dbReference type="GO" id="GO:0050870">
    <property type="term" value="P:positive regulation of T cell activation"/>
    <property type="evidence" value="ECO:0007669"/>
    <property type="project" value="UniProtKB-ARBA"/>
</dbReference>
<dbReference type="SUPFAM" id="SSF47986">
    <property type="entry name" value="DEATH domain"/>
    <property type="match status" value="2"/>
</dbReference>
<dbReference type="SMART" id="SM01289">
    <property type="entry name" value="PYRIN"/>
    <property type="match status" value="1"/>
</dbReference>
<keyword evidence="4" id="KW-0963">Cytoplasm</keyword>
<keyword evidence="7" id="KW-0399">Innate immunity</keyword>
<dbReference type="GO" id="GO:0001773">
    <property type="term" value="P:myeloid dendritic cell activation"/>
    <property type="evidence" value="ECO:0007669"/>
    <property type="project" value="UniProtKB-ARBA"/>
</dbReference>
<proteinExistence type="predicted"/>
<evidence type="ECO:0000256" key="7">
    <source>
        <dbReference type="ARBA" id="ARBA00022588"/>
    </source>
</evidence>
<name>A0A2Y9LFC5_ENHLU</name>
<evidence type="ECO:0000256" key="5">
    <source>
        <dbReference type="ARBA" id="ARBA00022499"/>
    </source>
</evidence>
<keyword evidence="8" id="KW-0053">Apoptosis</keyword>
<dbReference type="GO" id="GO:0032731">
    <property type="term" value="P:positive regulation of interleukin-1 beta production"/>
    <property type="evidence" value="ECO:0007669"/>
    <property type="project" value="UniProtKB-ARBA"/>
</dbReference>
<feature type="domain" description="Pyrin" evidence="17">
    <location>
        <begin position="1"/>
        <end position="86"/>
    </location>
</feature>